<name>A0A9X2IV64_9MICO</name>
<keyword evidence="3" id="KW-1185">Reference proteome</keyword>
<dbReference type="EMBL" id="JAMRYM010000058">
    <property type="protein sequence ID" value="MCM6763319.1"/>
    <property type="molecule type" value="Genomic_DNA"/>
</dbReference>
<protein>
    <submittedName>
        <fullName evidence="2">Universal stress protein</fullName>
    </submittedName>
</protein>
<dbReference type="AlphaFoldDB" id="A0A9X2IV64"/>
<reference evidence="2" key="1">
    <citation type="submission" date="2022-06" db="EMBL/GenBank/DDBJ databases">
        <title>Whole genome shotgun sequencing (WGS) of Rathayibacter sp. ZW T2_19, isolated from stored onions (Allium cepa).</title>
        <authorList>
            <person name="Stoll D.A."/>
            <person name="Huch M."/>
        </authorList>
    </citation>
    <scope>NUCLEOTIDE SEQUENCE</scope>
    <source>
        <strain evidence="2">ZW T2_19</strain>
    </source>
</reference>
<evidence type="ECO:0000313" key="2">
    <source>
        <dbReference type="EMBL" id="MCM6763319.1"/>
    </source>
</evidence>
<dbReference type="InterPro" id="IPR006016">
    <property type="entry name" value="UspA"/>
</dbReference>
<comment type="caution">
    <text evidence="2">The sequence shown here is derived from an EMBL/GenBank/DDBJ whole genome shotgun (WGS) entry which is preliminary data.</text>
</comment>
<proteinExistence type="predicted"/>
<gene>
    <name evidence="2" type="ORF">NB037_12905</name>
</gene>
<dbReference type="Pfam" id="PF00582">
    <property type="entry name" value="Usp"/>
    <property type="match status" value="1"/>
</dbReference>
<feature type="domain" description="UspA" evidence="1">
    <location>
        <begin position="6"/>
        <end position="153"/>
    </location>
</feature>
<accession>A0A9X2IV64</accession>
<dbReference type="Proteomes" id="UP001155240">
    <property type="component" value="Unassembled WGS sequence"/>
</dbReference>
<dbReference type="SUPFAM" id="SSF52402">
    <property type="entry name" value="Adenine nucleotide alpha hydrolases-like"/>
    <property type="match status" value="1"/>
</dbReference>
<evidence type="ECO:0000259" key="1">
    <source>
        <dbReference type="Pfam" id="PF00582"/>
    </source>
</evidence>
<organism evidence="2 3">
    <name type="scientific">Rathayibacter rubneri</name>
    <dbReference type="NCBI Taxonomy" id="2950106"/>
    <lineage>
        <taxon>Bacteria</taxon>
        <taxon>Bacillati</taxon>
        <taxon>Actinomycetota</taxon>
        <taxon>Actinomycetes</taxon>
        <taxon>Micrococcales</taxon>
        <taxon>Microbacteriaceae</taxon>
        <taxon>Rathayibacter</taxon>
    </lineage>
</organism>
<dbReference type="RefSeq" id="WP_251946361.1">
    <property type="nucleotide sequence ID" value="NZ_JAMRYM010000058.1"/>
</dbReference>
<evidence type="ECO:0000313" key="3">
    <source>
        <dbReference type="Proteomes" id="UP001155240"/>
    </source>
</evidence>
<dbReference type="Gene3D" id="3.40.50.620">
    <property type="entry name" value="HUPs"/>
    <property type="match status" value="1"/>
</dbReference>
<dbReference type="InterPro" id="IPR014729">
    <property type="entry name" value="Rossmann-like_a/b/a_fold"/>
</dbReference>
<dbReference type="CDD" id="cd00293">
    <property type="entry name" value="USP-like"/>
    <property type="match status" value="1"/>
</dbReference>
<sequence length="166" mass="18160">MAEDAIVVGVQADQPEAVVQEALRFAVRFGGRLEFVQVDTGRYVIDGQFGEDPLVERSMPLDSDAADSSEDPFDPAILERLDRIVGDRVPWQTHQMAGDVAHALATLADRVDAVVIIVGTKEPSLRRTVQEVFSGAVGARLAHRQHRPVLMIPLSPVDDSEPLPWS</sequence>